<evidence type="ECO:0000256" key="2">
    <source>
        <dbReference type="ARBA" id="ARBA00022448"/>
    </source>
</evidence>
<dbReference type="GO" id="GO:0042597">
    <property type="term" value="C:periplasmic space"/>
    <property type="evidence" value="ECO:0007669"/>
    <property type="project" value="UniProtKB-SubCell"/>
</dbReference>
<organism evidence="6 7">
    <name type="scientific">Pseudomonas citronellolis</name>
    <dbReference type="NCBI Taxonomy" id="53408"/>
    <lineage>
        <taxon>Bacteria</taxon>
        <taxon>Pseudomonadati</taxon>
        <taxon>Pseudomonadota</taxon>
        <taxon>Gammaproteobacteria</taxon>
        <taxon>Pseudomonadales</taxon>
        <taxon>Pseudomonadaceae</taxon>
        <taxon>Pseudomonas</taxon>
    </lineage>
</organism>
<comment type="subcellular location">
    <subcellularLocation>
        <location evidence="1">Periplasm</location>
    </subcellularLocation>
</comment>
<evidence type="ECO:0000256" key="4">
    <source>
        <dbReference type="ARBA" id="ARBA00022764"/>
    </source>
</evidence>
<dbReference type="GO" id="GO:0019808">
    <property type="term" value="F:polyamine binding"/>
    <property type="evidence" value="ECO:0007669"/>
    <property type="project" value="InterPro"/>
</dbReference>
<feature type="signal peptide" evidence="5">
    <location>
        <begin position="1"/>
        <end position="23"/>
    </location>
</feature>
<evidence type="ECO:0000313" key="6">
    <source>
        <dbReference type="EMBL" id="MDF3844865.1"/>
    </source>
</evidence>
<dbReference type="GO" id="GO:0015846">
    <property type="term" value="P:polyamine transport"/>
    <property type="evidence" value="ECO:0007669"/>
    <property type="project" value="InterPro"/>
</dbReference>
<comment type="caution">
    <text evidence="6">The sequence shown here is derived from an EMBL/GenBank/DDBJ whole genome shotgun (WGS) entry which is preliminary data.</text>
</comment>
<keyword evidence="3 5" id="KW-0732">Signal</keyword>
<dbReference type="EMBL" id="JARJLR010000407">
    <property type="protein sequence ID" value="MDF3844865.1"/>
    <property type="molecule type" value="Genomic_DNA"/>
</dbReference>
<feature type="chain" id="PRO_5043566245" evidence="5">
    <location>
        <begin position="24"/>
        <end position="365"/>
    </location>
</feature>
<dbReference type="InterPro" id="IPR006059">
    <property type="entry name" value="SBP"/>
</dbReference>
<evidence type="ECO:0000256" key="3">
    <source>
        <dbReference type="ARBA" id="ARBA00022729"/>
    </source>
</evidence>
<gene>
    <name evidence="6" type="ORF">P3W55_24410</name>
</gene>
<reference evidence="6" key="1">
    <citation type="submission" date="2023-03" db="EMBL/GenBank/DDBJ databases">
        <title>Draft assemblies of triclosan tolerant bacteria isolated from returned activated sludge.</title>
        <authorList>
            <person name="Van Hamelsveld S."/>
        </authorList>
    </citation>
    <scope>NUCLEOTIDE SEQUENCE</scope>
    <source>
        <strain evidence="6">GW210015_S63</strain>
    </source>
</reference>
<name>A0AAW6PDV7_9PSED</name>
<keyword evidence="4" id="KW-0574">Periplasm</keyword>
<dbReference type="PRINTS" id="PR00909">
    <property type="entry name" value="SPERMDNBNDNG"/>
</dbReference>
<keyword evidence="2" id="KW-0813">Transport</keyword>
<dbReference type="Gene3D" id="3.40.190.10">
    <property type="entry name" value="Periplasmic binding protein-like II"/>
    <property type="match status" value="2"/>
</dbReference>
<dbReference type="Proteomes" id="UP001220662">
    <property type="component" value="Unassembled WGS sequence"/>
</dbReference>
<evidence type="ECO:0000256" key="1">
    <source>
        <dbReference type="ARBA" id="ARBA00004418"/>
    </source>
</evidence>
<dbReference type="PIRSF" id="PIRSF019574">
    <property type="entry name" value="Periplasmic_polyamine_BP"/>
    <property type="match status" value="1"/>
</dbReference>
<protein>
    <submittedName>
        <fullName evidence="6">Extracellular solute-binding protein</fullName>
    </submittedName>
</protein>
<proteinExistence type="predicted"/>
<dbReference type="SUPFAM" id="SSF53850">
    <property type="entry name" value="Periplasmic binding protein-like II"/>
    <property type="match status" value="1"/>
</dbReference>
<evidence type="ECO:0000256" key="5">
    <source>
        <dbReference type="SAM" id="SignalP"/>
    </source>
</evidence>
<sequence length="365" mass="40531">MKRALIVALGLSFAGTLCTAAAAEEKVLRLYNWADYFAPDTLAGFTRETGIRVVYDVMDSSETLEAKLMAGHSGYDLVFPGDTVAERLARAGALQKLDKSRLEHLAEVSAGLDRLHTQYRNSVDYTVPYTWGTIGLTYNAAEIRKRLPEAKTDSLDLLFKPELAAHFADCGISMIDSPDEVLTVVLNYLGRDPRSARPEDLDAALALLRGIQPYIRKFQSQPVTQLVNGDVCLSLGYSGDVTAAQRAADEAGKPLRFEYRLPREGTSVWMDNMAIPADARHPEYAYALINYLMRPQVMAAITNATGYPTSNAKATPMVDARMRDDPDIYIDEATYARLVTGRDIPQRDMRARMRAWTTFKTNTGR</sequence>
<dbReference type="AlphaFoldDB" id="A0AAW6PDV7"/>
<dbReference type="InterPro" id="IPR001188">
    <property type="entry name" value="Sperm_putr-bd"/>
</dbReference>
<dbReference type="PANTHER" id="PTHR30222:SF12">
    <property type="entry name" value="NORSPERMIDINE SENSOR"/>
    <property type="match status" value="1"/>
</dbReference>
<dbReference type="Pfam" id="PF13416">
    <property type="entry name" value="SBP_bac_8"/>
    <property type="match status" value="1"/>
</dbReference>
<accession>A0AAW6PDV7</accession>
<dbReference type="RefSeq" id="WP_269963430.1">
    <property type="nucleotide sequence ID" value="NZ_CP034688.1"/>
</dbReference>
<dbReference type="PANTHER" id="PTHR30222">
    <property type="entry name" value="SPERMIDINE/PUTRESCINE-BINDING PERIPLASMIC PROTEIN"/>
    <property type="match status" value="1"/>
</dbReference>
<evidence type="ECO:0000313" key="7">
    <source>
        <dbReference type="Proteomes" id="UP001220662"/>
    </source>
</evidence>